<proteinExistence type="predicted"/>
<name>A0A1B3Z690_9SPHN</name>
<dbReference type="Proteomes" id="UP000094256">
    <property type="component" value="Chromosome"/>
</dbReference>
<dbReference type="KEGG" id="span:AWL63_02085"/>
<evidence type="ECO:0000313" key="2">
    <source>
        <dbReference type="Proteomes" id="UP000094256"/>
    </source>
</evidence>
<dbReference type="EMBL" id="CP014168">
    <property type="protein sequence ID" value="AOH82945.1"/>
    <property type="molecule type" value="Genomic_DNA"/>
</dbReference>
<reference evidence="1 2" key="1">
    <citation type="submission" date="2016-01" db="EMBL/GenBank/DDBJ databases">
        <title>Complete genome and mega plasmid sequence of Sphingomonas panacis DCY99 elicits systemic resistance in rice to Xanthomonas oryzae.</title>
        <authorList>
            <person name="Kim Y.J."/>
            <person name="Yang D.C."/>
            <person name="Sing P."/>
        </authorList>
    </citation>
    <scope>NUCLEOTIDE SEQUENCE [LARGE SCALE GENOMIC DNA]</scope>
    <source>
        <strain evidence="1 2">DCY99</strain>
    </source>
</reference>
<organism evidence="1 2">
    <name type="scientific">Sphingomonas panacis</name>
    <dbReference type="NCBI Taxonomy" id="1560345"/>
    <lineage>
        <taxon>Bacteria</taxon>
        <taxon>Pseudomonadati</taxon>
        <taxon>Pseudomonadota</taxon>
        <taxon>Alphaproteobacteria</taxon>
        <taxon>Sphingomonadales</taxon>
        <taxon>Sphingomonadaceae</taxon>
        <taxon>Sphingomonas</taxon>
    </lineage>
</organism>
<accession>A0A1B3Z690</accession>
<evidence type="ECO:0000313" key="1">
    <source>
        <dbReference type="EMBL" id="AOH82945.1"/>
    </source>
</evidence>
<dbReference type="AlphaFoldDB" id="A0A1B3Z690"/>
<protein>
    <submittedName>
        <fullName evidence="1">Uncharacterized protein</fullName>
    </submittedName>
</protein>
<keyword evidence="2" id="KW-1185">Reference proteome</keyword>
<sequence>MIMASAILFADTPVIAAQIDDEAAFKQALECRAYTDFGKSLLSKFPNMLRIITKQNFYWTRRSEDLGQKFHLPPEAVWMNSLVIELKSERADSVLASCLSASSKEAFR</sequence>
<gene>
    <name evidence="1" type="ORF">AWL63_02085</name>
</gene>